<dbReference type="InterPro" id="IPR045025">
    <property type="entry name" value="HACL1-like"/>
</dbReference>
<dbReference type="PANTHER" id="PTHR43710:SF5">
    <property type="entry name" value="INDOLEPYRUVATE FERREDOXIN OXIDOREDUCTASE ALPHA SUBUNIT"/>
    <property type="match status" value="1"/>
</dbReference>
<dbReference type="Pfam" id="PF02775">
    <property type="entry name" value="TPP_enzyme_C"/>
    <property type="match status" value="1"/>
</dbReference>
<keyword evidence="3 4" id="KW-0411">Iron-sulfur</keyword>
<feature type="domain" description="4Fe-4S ferredoxin-type" evidence="5">
    <location>
        <begin position="519"/>
        <end position="540"/>
    </location>
</feature>
<sequence length="578" mass="63685">MKKLMLGNEAVARGAYEAGVKVATAYPGTPSTEITEFIAKYETMYAQWSPNEKVALEVAIGASVGGARSITSMKHVGLNVAADPLFTVSYTGVNGGLVIMVADDPGMHSSQNEQDSRYYARAAHIPMLEPADSQEAKDYIKEAFTLSEKYDTPILVRLTTRISHSQSLVEIQDPQEVELKPYEKDVMKYVMMPGMAIKRHVIVEERMKKMTMDASSMSINRADYKDLSMGFITSGIPYQYVKEVFPDASVLKLGMVHPLPKDLIQEFCSKVDKVYIIEELEPIIEEQIKSWGLDVEGKDLLTVQGEYSANMLVERIKKEDLQLKTPEVLPQRPPVLCAGCPHRSVYYRLKKLGKHATGDIGCYTLGALDPLKGLDTCVDMGASIGMLHGIEKARGSDFIKDWVSIIGDSTFVHSGITGLVDVVYNQGCSTVMILDNSTTGMTGHQENPATGVTLKGENTNQLDLVKLCESVGIRRVRTVNPFRYKELEEAISEETQIAEPSVIIVKAPCQLLDKSGSFVQNYIDEEKCKDCGMCLKLGCPAIKKHNGVMMIDDTLCVGCNLCVGVCKFQAIRKVGTRS</sequence>
<dbReference type="GO" id="GO:0046872">
    <property type="term" value="F:metal ion binding"/>
    <property type="evidence" value="ECO:0007669"/>
    <property type="project" value="UniProtKB-UniRule"/>
</dbReference>
<keyword evidence="1 3" id="KW-0479">Metal-binding</keyword>
<dbReference type="InterPro" id="IPR029061">
    <property type="entry name" value="THDP-binding"/>
</dbReference>
<dbReference type="GO" id="GO:0030976">
    <property type="term" value="F:thiamine pyrophosphate binding"/>
    <property type="evidence" value="ECO:0007669"/>
    <property type="project" value="InterPro"/>
</dbReference>
<evidence type="ECO:0000256" key="3">
    <source>
        <dbReference type="PIRNR" id="PIRNR006439"/>
    </source>
</evidence>
<evidence type="ECO:0000259" key="5">
    <source>
        <dbReference type="PROSITE" id="PS51379"/>
    </source>
</evidence>
<feature type="binding site" evidence="4">
    <location>
        <position position="562"/>
    </location>
    <ligand>
        <name>[4Fe-4S] cluster</name>
        <dbReference type="ChEBI" id="CHEBI:49883"/>
        <label>2</label>
    </ligand>
</feature>
<name>A0A975AIH4_9FIRM</name>
<feature type="binding site" evidence="4">
    <location>
        <position position="539"/>
    </location>
    <ligand>
        <name>[4Fe-4S] cluster</name>
        <dbReference type="ChEBI" id="CHEBI:49883"/>
        <label>2</label>
    </ligand>
</feature>
<dbReference type="RefSeq" id="WP_207300422.1">
    <property type="nucleotide sequence ID" value="NZ_CP071444.1"/>
</dbReference>
<feature type="binding site" evidence="4">
    <location>
        <position position="566"/>
    </location>
    <ligand>
        <name>[4Fe-4S] cluster</name>
        <dbReference type="ChEBI" id="CHEBI:49883"/>
        <label>1</label>
    </ligand>
</feature>
<evidence type="ECO:0000256" key="2">
    <source>
        <dbReference type="ARBA" id="ARBA00023002"/>
    </source>
</evidence>
<feature type="binding site" evidence="4">
    <location>
        <position position="531"/>
    </location>
    <ligand>
        <name>[4Fe-4S] cluster</name>
        <dbReference type="ChEBI" id="CHEBI:49883"/>
        <label>1</label>
    </ligand>
</feature>
<feature type="binding site" evidence="4">
    <location>
        <position position="534"/>
    </location>
    <ligand>
        <name>[4Fe-4S] cluster</name>
        <dbReference type="ChEBI" id="CHEBI:49883"/>
        <label>1</label>
    </ligand>
</feature>
<dbReference type="PIRSF" id="PIRSF006439">
    <property type="entry name" value="Indolepyruvate_ferr_oxidored"/>
    <property type="match status" value="1"/>
</dbReference>
<dbReference type="Gene3D" id="3.30.70.20">
    <property type="match status" value="1"/>
</dbReference>
<organism evidence="6 7">
    <name type="scientific">Alkalibacter rhizosphaerae</name>
    <dbReference type="NCBI Taxonomy" id="2815577"/>
    <lineage>
        <taxon>Bacteria</taxon>
        <taxon>Bacillati</taxon>
        <taxon>Bacillota</taxon>
        <taxon>Clostridia</taxon>
        <taxon>Eubacteriales</taxon>
        <taxon>Eubacteriaceae</taxon>
        <taxon>Alkalibacter</taxon>
    </lineage>
</organism>
<evidence type="ECO:0000256" key="4">
    <source>
        <dbReference type="PIRSR" id="PIRSR006439-50"/>
    </source>
</evidence>
<feature type="binding site" evidence="4">
    <location>
        <position position="556"/>
    </location>
    <ligand>
        <name>[4Fe-4S] cluster</name>
        <dbReference type="ChEBI" id="CHEBI:49883"/>
        <label>2</label>
    </ligand>
</feature>
<accession>A0A975AIH4</accession>
<dbReference type="InterPro" id="IPR011766">
    <property type="entry name" value="TPP_enzyme_TPP-bd"/>
</dbReference>
<dbReference type="Gene3D" id="3.40.50.970">
    <property type="match status" value="2"/>
</dbReference>
<dbReference type="SUPFAM" id="SSF52518">
    <property type="entry name" value="Thiamin diphosphate-binding fold (THDP-binding)"/>
    <property type="match status" value="2"/>
</dbReference>
<dbReference type="Proteomes" id="UP000663499">
    <property type="component" value="Chromosome"/>
</dbReference>
<comment type="function">
    <text evidence="3">Catalyzes the ferredoxin-dependent oxidative decarboxylation of arylpyruvates.</text>
</comment>
<evidence type="ECO:0000313" key="6">
    <source>
        <dbReference type="EMBL" id="QSX09083.1"/>
    </source>
</evidence>
<dbReference type="Pfam" id="PF01855">
    <property type="entry name" value="POR_N"/>
    <property type="match status" value="1"/>
</dbReference>
<dbReference type="InterPro" id="IPR017896">
    <property type="entry name" value="4Fe4S_Fe-S-bd"/>
</dbReference>
<dbReference type="Pfam" id="PF00037">
    <property type="entry name" value="Fer4"/>
    <property type="match status" value="1"/>
</dbReference>
<comment type="cofactor">
    <cofactor evidence="3 4">
        <name>[4Fe-4S] cluster</name>
        <dbReference type="ChEBI" id="CHEBI:49883"/>
    </cofactor>
    <text evidence="3 4">Binds 2 [4Fe-4S] clusters. In this family the first cluster has a non-standard and varying [4Fe-4S] binding motif CX(2)CX(2)CX(4-5)CP.</text>
</comment>
<dbReference type="SUPFAM" id="SSF54862">
    <property type="entry name" value="4Fe-4S ferredoxins"/>
    <property type="match status" value="1"/>
</dbReference>
<dbReference type="KEGG" id="alka:J0B03_03165"/>
<keyword evidence="3" id="KW-0813">Transport</keyword>
<dbReference type="PROSITE" id="PS51379">
    <property type="entry name" value="4FE4S_FER_2"/>
    <property type="match status" value="2"/>
</dbReference>
<evidence type="ECO:0000256" key="1">
    <source>
        <dbReference type="ARBA" id="ARBA00022723"/>
    </source>
</evidence>
<dbReference type="CDD" id="cd07034">
    <property type="entry name" value="TPP_PYR_PFOR_IOR-alpha_like"/>
    <property type="match status" value="1"/>
</dbReference>
<evidence type="ECO:0000313" key="7">
    <source>
        <dbReference type="Proteomes" id="UP000663499"/>
    </source>
</evidence>
<feature type="binding site" evidence="4">
    <location>
        <position position="559"/>
    </location>
    <ligand>
        <name>[4Fe-4S] cluster</name>
        <dbReference type="ChEBI" id="CHEBI:49883"/>
        <label>2</label>
    </ligand>
</feature>
<dbReference type="InterPro" id="IPR002880">
    <property type="entry name" value="Pyrv_Fd/Flavodoxin_OxRdtase_N"/>
</dbReference>
<keyword evidence="2 3" id="KW-0560">Oxidoreductase</keyword>
<dbReference type="EMBL" id="CP071444">
    <property type="protein sequence ID" value="QSX09083.1"/>
    <property type="molecule type" value="Genomic_DNA"/>
</dbReference>
<comment type="catalytic activity">
    <reaction evidence="3">
        <text>indole-3-pyruvate + 2 oxidized [2Fe-2S]-[ferredoxin] + CoA = (indol-3-yl)acetyl-CoA + 2 reduced [2Fe-2S]-[ferredoxin] + CO2 + H(+)</text>
        <dbReference type="Rhea" id="RHEA:12645"/>
        <dbReference type="Rhea" id="RHEA-COMP:10000"/>
        <dbReference type="Rhea" id="RHEA-COMP:10001"/>
        <dbReference type="ChEBI" id="CHEBI:15378"/>
        <dbReference type="ChEBI" id="CHEBI:16526"/>
        <dbReference type="ChEBI" id="CHEBI:17640"/>
        <dbReference type="ChEBI" id="CHEBI:33737"/>
        <dbReference type="ChEBI" id="CHEBI:33738"/>
        <dbReference type="ChEBI" id="CHEBI:57271"/>
        <dbReference type="ChEBI" id="CHEBI:57287"/>
        <dbReference type="EC" id="1.2.7.8"/>
    </reaction>
</comment>
<feature type="domain" description="4Fe-4S ferredoxin-type" evidence="5">
    <location>
        <begin position="547"/>
        <end position="576"/>
    </location>
</feature>
<dbReference type="EC" id="1.2.7.8" evidence="3"/>
<dbReference type="NCBIfam" id="TIGR03336">
    <property type="entry name" value="IOR_alpha"/>
    <property type="match status" value="1"/>
</dbReference>
<keyword evidence="7" id="KW-1185">Reference proteome</keyword>
<feature type="binding site" evidence="4">
    <location>
        <position position="528"/>
    </location>
    <ligand>
        <name>[4Fe-4S] cluster</name>
        <dbReference type="ChEBI" id="CHEBI:49883"/>
        <label>1</label>
    </ligand>
</feature>
<keyword evidence="3 4" id="KW-0408">Iron</keyword>
<dbReference type="FunFam" id="3.40.50.970:FF:000039">
    <property type="entry name" value="Indolepyruvate oxidoreductase subunit IorA"/>
    <property type="match status" value="1"/>
</dbReference>
<proteinExistence type="predicted"/>
<protein>
    <recommendedName>
        <fullName evidence="3">Indolepyruvate oxidoreductase subunit IorA</fullName>
        <shortName evidence="3">IOR</shortName>
        <ecNumber evidence="3">1.2.7.8</ecNumber>
    </recommendedName>
    <alternativeName>
        <fullName evidence="3">Indolepyruvate ferredoxin oxidoreductase subunit alpha</fullName>
    </alternativeName>
</protein>
<dbReference type="CDD" id="cd02008">
    <property type="entry name" value="TPP_IOR_alpha"/>
    <property type="match status" value="1"/>
</dbReference>
<gene>
    <name evidence="6" type="primary">iorA</name>
    <name evidence="6" type="ORF">J0B03_03165</name>
</gene>
<keyword evidence="3 4" id="KW-0004">4Fe-4S</keyword>
<dbReference type="AlphaFoldDB" id="A0A975AIH4"/>
<keyword evidence="3" id="KW-0249">Electron transport</keyword>
<dbReference type="GO" id="GO:0043805">
    <property type="term" value="F:indolepyruvate ferredoxin oxidoreductase activity"/>
    <property type="evidence" value="ECO:0007669"/>
    <property type="project" value="UniProtKB-UniRule"/>
</dbReference>
<dbReference type="PANTHER" id="PTHR43710">
    <property type="entry name" value="2-HYDROXYACYL-COA LYASE"/>
    <property type="match status" value="1"/>
</dbReference>
<dbReference type="InterPro" id="IPR017721">
    <property type="entry name" value="IorA"/>
</dbReference>
<reference evidence="6" key="1">
    <citation type="submission" date="2021-03" db="EMBL/GenBank/DDBJ databases">
        <title>Alkalibacter marinus sp. nov., isolated from tidal flat sediment.</title>
        <authorList>
            <person name="Namirimu T."/>
            <person name="Yang J.-A."/>
            <person name="Yang S.-H."/>
            <person name="Kim Y.-J."/>
            <person name="Kwon K.K."/>
        </authorList>
    </citation>
    <scope>NUCLEOTIDE SEQUENCE</scope>
    <source>
        <strain evidence="6">ES005</strain>
    </source>
</reference>
<dbReference type="GO" id="GO:0051539">
    <property type="term" value="F:4 iron, 4 sulfur cluster binding"/>
    <property type="evidence" value="ECO:0007669"/>
    <property type="project" value="UniProtKB-UniRule"/>
</dbReference>